<organism evidence="2 3">
    <name type="scientific">Portunus trituberculatus</name>
    <name type="common">Swimming crab</name>
    <name type="synonym">Neptunus trituberculatus</name>
    <dbReference type="NCBI Taxonomy" id="210409"/>
    <lineage>
        <taxon>Eukaryota</taxon>
        <taxon>Metazoa</taxon>
        <taxon>Ecdysozoa</taxon>
        <taxon>Arthropoda</taxon>
        <taxon>Crustacea</taxon>
        <taxon>Multicrustacea</taxon>
        <taxon>Malacostraca</taxon>
        <taxon>Eumalacostraca</taxon>
        <taxon>Eucarida</taxon>
        <taxon>Decapoda</taxon>
        <taxon>Pleocyemata</taxon>
        <taxon>Brachyura</taxon>
        <taxon>Eubrachyura</taxon>
        <taxon>Portunoidea</taxon>
        <taxon>Portunidae</taxon>
        <taxon>Portuninae</taxon>
        <taxon>Portunus</taxon>
    </lineage>
</organism>
<evidence type="ECO:0000313" key="2">
    <source>
        <dbReference type="EMBL" id="MPC79767.1"/>
    </source>
</evidence>
<dbReference type="EMBL" id="VSRR010052037">
    <property type="protein sequence ID" value="MPC79767.1"/>
    <property type="molecule type" value="Genomic_DNA"/>
</dbReference>
<evidence type="ECO:0000256" key="1">
    <source>
        <dbReference type="SAM" id="Phobius"/>
    </source>
</evidence>
<evidence type="ECO:0000313" key="3">
    <source>
        <dbReference type="Proteomes" id="UP000324222"/>
    </source>
</evidence>
<keyword evidence="1" id="KW-0812">Transmembrane</keyword>
<name>A0A5B7IDZ4_PORTR</name>
<keyword evidence="1" id="KW-0472">Membrane</keyword>
<dbReference type="Proteomes" id="UP000324222">
    <property type="component" value="Unassembled WGS sequence"/>
</dbReference>
<accession>A0A5B7IDZ4</accession>
<dbReference type="AlphaFoldDB" id="A0A5B7IDZ4"/>
<comment type="caution">
    <text evidence="2">The sequence shown here is derived from an EMBL/GenBank/DDBJ whole genome shotgun (WGS) entry which is preliminary data.</text>
</comment>
<proteinExistence type="predicted"/>
<sequence>MTRGCLASPEESRISLKYSKSGHPLPLNSGEGVIRIRDQVACSVQEAAAAAVVMVVVVVVVVSWLVFPLLSLLLSLFPLYLDTHSFSYTVRFLFDLPADKYQREEKQQQKLECDDKSK</sequence>
<protein>
    <submittedName>
        <fullName evidence="2">Uncharacterized protein</fullName>
    </submittedName>
</protein>
<gene>
    <name evidence="2" type="ORF">E2C01_074314</name>
</gene>
<keyword evidence="3" id="KW-1185">Reference proteome</keyword>
<reference evidence="2" key="1">
    <citation type="submission" date="2019-05" db="EMBL/GenBank/DDBJ databases">
        <title>Another draft genome of Portunus trituberculatus and its Hox gene families provides insights of decapod evolution.</title>
        <authorList>
            <person name="Jeong J.-H."/>
            <person name="Song I."/>
            <person name="Kim S."/>
            <person name="Choi T."/>
            <person name="Kim D."/>
            <person name="Ryu S."/>
            <person name="Kim W."/>
        </authorList>
    </citation>
    <scope>NUCLEOTIDE SEQUENCE [LARGE SCALE GENOMIC DNA]</scope>
    <source>
        <tissue evidence="2">Muscle</tissue>
    </source>
</reference>
<feature type="transmembrane region" description="Helical" evidence="1">
    <location>
        <begin position="48"/>
        <end position="81"/>
    </location>
</feature>
<keyword evidence="1" id="KW-1133">Transmembrane helix</keyword>